<keyword evidence="9" id="KW-1185">Reference proteome</keyword>
<accession>A0A7C9QVG1</accession>
<dbReference type="PROSITE" id="PS51677">
    <property type="entry name" value="NODB"/>
    <property type="match status" value="1"/>
</dbReference>
<dbReference type="Gene3D" id="3.20.20.370">
    <property type="entry name" value="Glycoside hydrolase/deacetylase"/>
    <property type="match status" value="1"/>
</dbReference>
<dbReference type="RefSeq" id="WP_163681810.1">
    <property type="nucleotide sequence ID" value="NZ_JAAIYP010000042.1"/>
</dbReference>
<dbReference type="GO" id="GO:0005576">
    <property type="term" value="C:extracellular region"/>
    <property type="evidence" value="ECO:0007669"/>
    <property type="project" value="UniProtKB-SubCell"/>
</dbReference>
<dbReference type="SUPFAM" id="SSF88713">
    <property type="entry name" value="Glycoside hydrolase/deacetylase"/>
    <property type="match status" value="1"/>
</dbReference>
<organism evidence="8 9">
    <name type="scientific">Magnetospirillum aberrantis SpK</name>
    <dbReference type="NCBI Taxonomy" id="908842"/>
    <lineage>
        <taxon>Bacteria</taxon>
        <taxon>Pseudomonadati</taxon>
        <taxon>Pseudomonadota</taxon>
        <taxon>Alphaproteobacteria</taxon>
        <taxon>Rhodospirillales</taxon>
        <taxon>Rhodospirillaceae</taxon>
        <taxon>Magnetospirillum</taxon>
    </lineage>
</organism>
<dbReference type="PANTHER" id="PTHR34216">
    <property type="match status" value="1"/>
</dbReference>
<evidence type="ECO:0000256" key="2">
    <source>
        <dbReference type="ARBA" id="ARBA00004613"/>
    </source>
</evidence>
<keyword evidence="5" id="KW-0732">Signal</keyword>
<proteinExistence type="inferred from homology"/>
<dbReference type="GO" id="GO:0005975">
    <property type="term" value="P:carbohydrate metabolic process"/>
    <property type="evidence" value="ECO:0007669"/>
    <property type="project" value="InterPro"/>
</dbReference>
<evidence type="ECO:0000256" key="5">
    <source>
        <dbReference type="ARBA" id="ARBA00022729"/>
    </source>
</evidence>
<feature type="domain" description="NodB homology" evidence="7">
    <location>
        <begin position="80"/>
        <end position="287"/>
    </location>
</feature>
<protein>
    <recommendedName>
        <fullName evidence="4">Chitooligosaccharide deacetylase</fullName>
    </recommendedName>
    <alternativeName>
        <fullName evidence="6">Nodulation protein B</fullName>
    </alternativeName>
</protein>
<reference evidence="8 9" key="1">
    <citation type="submission" date="2020-02" db="EMBL/GenBank/DDBJ databases">
        <authorList>
            <person name="Dziuba M."/>
            <person name="Kuznetsov B."/>
            <person name="Mardanov A."/>
            <person name="Ravin N."/>
            <person name="Grouzdev D."/>
        </authorList>
    </citation>
    <scope>NUCLEOTIDE SEQUENCE [LARGE SCALE GENOMIC DNA]</scope>
    <source>
        <strain evidence="8 9">SpK</strain>
    </source>
</reference>
<dbReference type="AlphaFoldDB" id="A0A7C9QVG1"/>
<comment type="caution">
    <text evidence="8">The sequence shown here is derived from an EMBL/GenBank/DDBJ whole genome shotgun (WGS) entry which is preliminary data.</text>
</comment>
<dbReference type="GO" id="GO:0016810">
    <property type="term" value="F:hydrolase activity, acting on carbon-nitrogen (but not peptide) bonds"/>
    <property type="evidence" value="ECO:0007669"/>
    <property type="project" value="InterPro"/>
</dbReference>
<comment type="similarity">
    <text evidence="3">Belongs to the polysaccharide deacetylase family.</text>
</comment>
<dbReference type="Pfam" id="PF01522">
    <property type="entry name" value="Polysacc_deac_1"/>
    <property type="match status" value="1"/>
</dbReference>
<evidence type="ECO:0000256" key="4">
    <source>
        <dbReference type="ARBA" id="ARBA00020071"/>
    </source>
</evidence>
<evidence type="ECO:0000313" key="9">
    <source>
        <dbReference type="Proteomes" id="UP000480684"/>
    </source>
</evidence>
<evidence type="ECO:0000259" key="7">
    <source>
        <dbReference type="PROSITE" id="PS51677"/>
    </source>
</evidence>
<evidence type="ECO:0000256" key="1">
    <source>
        <dbReference type="ARBA" id="ARBA00003236"/>
    </source>
</evidence>
<evidence type="ECO:0000256" key="6">
    <source>
        <dbReference type="ARBA" id="ARBA00032976"/>
    </source>
</evidence>
<dbReference type="Proteomes" id="UP000480684">
    <property type="component" value="Unassembled WGS sequence"/>
</dbReference>
<dbReference type="InterPro" id="IPR051398">
    <property type="entry name" value="Polysacch_Deacetylase"/>
</dbReference>
<dbReference type="EMBL" id="JAAIYP010000042">
    <property type="protein sequence ID" value="NFV81600.1"/>
    <property type="molecule type" value="Genomic_DNA"/>
</dbReference>
<evidence type="ECO:0000256" key="3">
    <source>
        <dbReference type="ARBA" id="ARBA00010973"/>
    </source>
</evidence>
<comment type="subcellular location">
    <subcellularLocation>
        <location evidence="2">Secreted</location>
    </subcellularLocation>
</comment>
<name>A0A7C9QVG1_9PROT</name>
<dbReference type="InterPro" id="IPR002509">
    <property type="entry name" value="NODB_dom"/>
</dbReference>
<dbReference type="CDD" id="cd10918">
    <property type="entry name" value="CE4_NodB_like_5s_6s"/>
    <property type="match status" value="1"/>
</dbReference>
<dbReference type="InterPro" id="IPR011330">
    <property type="entry name" value="Glyco_hydro/deAcase_b/a-brl"/>
</dbReference>
<dbReference type="PANTHER" id="PTHR34216:SF3">
    <property type="entry name" value="POLY-BETA-1,6-N-ACETYL-D-GLUCOSAMINE N-DEACETYLASE"/>
    <property type="match status" value="1"/>
</dbReference>
<comment type="function">
    <text evidence="1">Is involved in generating a small heat-stable compound (Nod), an acylated oligomer of N-acetylglucosamine, that stimulates mitosis in various plant protoplasts.</text>
</comment>
<evidence type="ECO:0000313" key="8">
    <source>
        <dbReference type="EMBL" id="NFV81600.1"/>
    </source>
</evidence>
<sequence length="287" mass="31448">MVSLRHTLAPAWLSVWQAGRALVPGPAGAFRILLFHDVPPAERPAFAALVRDLHAAGRLISPKQAEDMLSGTNPSRRGPPPCLLSFDDGFASNVQVAQDILDPLDVKALFFLCPGLMDLDGDRQGQAIAANIFDGKRTAGDLRLMSWRQAETLRDKGHVLGAHTRDHLRLTRLDAAGLAEQVGEGARLLAQRLGQVPPWFAFTFGDVNSVDAAALAEISRHHRYCRSGVRGLNSAKTHPLALRADHVELAAPLAWRRMGTEGALDPLYRRQRHQLDQLARMARGEKL</sequence>
<gene>
    <name evidence="8" type="ORF">G4223_15935</name>
</gene>